<gene>
    <name evidence="1" type="ORF">M8818_002767</name>
</gene>
<evidence type="ECO:0000313" key="1">
    <source>
        <dbReference type="EMBL" id="KAK8213465.1"/>
    </source>
</evidence>
<protein>
    <submittedName>
        <fullName evidence="1">Uncharacterized protein</fullName>
    </submittedName>
</protein>
<proteinExistence type="predicted"/>
<accession>A0ACC3SGU0</accession>
<evidence type="ECO:0000313" key="2">
    <source>
        <dbReference type="Proteomes" id="UP001320706"/>
    </source>
</evidence>
<dbReference type="Proteomes" id="UP001320706">
    <property type="component" value="Unassembled WGS sequence"/>
</dbReference>
<name>A0ACC3SGU0_9PEZI</name>
<dbReference type="EMBL" id="JAMKPW020000011">
    <property type="protein sequence ID" value="KAK8213465.1"/>
    <property type="molecule type" value="Genomic_DNA"/>
</dbReference>
<comment type="caution">
    <text evidence="1">The sequence shown here is derived from an EMBL/GenBank/DDBJ whole genome shotgun (WGS) entry which is preliminary data.</text>
</comment>
<organism evidence="1 2">
    <name type="scientific">Zalaria obscura</name>
    <dbReference type="NCBI Taxonomy" id="2024903"/>
    <lineage>
        <taxon>Eukaryota</taxon>
        <taxon>Fungi</taxon>
        <taxon>Dikarya</taxon>
        <taxon>Ascomycota</taxon>
        <taxon>Pezizomycotina</taxon>
        <taxon>Dothideomycetes</taxon>
        <taxon>Dothideomycetidae</taxon>
        <taxon>Dothideales</taxon>
        <taxon>Zalariaceae</taxon>
        <taxon>Zalaria</taxon>
    </lineage>
</organism>
<sequence length="575" mass="63863">MPRRREPTSADRQKPARTRTRTGCTRCRARKIKCDEAKPTCSQCRAKGFQCESGATLKWEVDYLARGLAFGRSGVWTKDPTRQHTSPYHDLGDEDVPWRLIPTIHPYSFVNATVGEVDELTTLDNGREQHVSALTVPSNRAQRRPSDASSTASLSPWLSKRQPVWSTFEPLTLPLNPVPWLNDPAQSMLMSYYLEQVCPLTVPSILATSPFKSLILPFSISSSPTVLDSLLALAACHRSKSDPSYRSTALSLSDKVLRTLRTRLKVEDSHKVAMDPETLVIMMILCLFEIVNNCDKRWVVHLKGARDLIRVRRQALLSSASTPSSNELVAFSEKFFAYQDVIGRTACGEEPMFGSEFWDAQGSETDPWLGCSPELASILCAITELSRQHNANPALASLSSFQMQAASLEERIDNLQQKVYDVEDDLLQTTAELKRIAAALYLHCALYDASPSTPVVSRYVQQVLQLVSALLEQNIMAGLAWPLFVAAVELEPVEDLKWCEDSSGAPTHARPFVLYALSRMEGSVANVSRARSVIQKVWQSREMDAVSETTHAKADGGQNDWEKHVAPLSNGLSLA</sequence>
<reference evidence="1" key="1">
    <citation type="submission" date="2024-02" db="EMBL/GenBank/DDBJ databases">
        <title>Metagenome Assembled Genome of Zalaria obscura JY119.</title>
        <authorList>
            <person name="Vighnesh L."/>
            <person name="Jagadeeshwari U."/>
            <person name="Venkata Ramana C."/>
            <person name="Sasikala C."/>
        </authorList>
    </citation>
    <scope>NUCLEOTIDE SEQUENCE</scope>
    <source>
        <strain evidence="1">JY119</strain>
    </source>
</reference>
<keyword evidence="2" id="KW-1185">Reference proteome</keyword>